<gene>
    <name evidence="2" type="ORF">Cvel_13076</name>
</gene>
<feature type="region of interest" description="Disordered" evidence="1">
    <location>
        <begin position="24"/>
        <end position="113"/>
    </location>
</feature>
<protein>
    <submittedName>
        <fullName evidence="2">Uncharacterized protein</fullName>
    </submittedName>
</protein>
<dbReference type="VEuPathDB" id="CryptoDB:Cvel_13076"/>
<proteinExistence type="predicted"/>
<name>A0A0G4IC99_9ALVE</name>
<accession>A0A0G4IC99</accession>
<evidence type="ECO:0000256" key="1">
    <source>
        <dbReference type="SAM" id="MobiDB-lite"/>
    </source>
</evidence>
<reference evidence="2" key="1">
    <citation type="submission" date="2014-11" db="EMBL/GenBank/DDBJ databases">
        <authorList>
            <person name="Otto D Thomas"/>
            <person name="Naeem Raeece"/>
        </authorList>
    </citation>
    <scope>NUCLEOTIDE SEQUENCE</scope>
</reference>
<sequence>MASMIASLAVAESLPFWANAEAAEEDDAVRSSVRCELPRGGAGGRAEGWYEWREEAEEEEDEEEDEEEEAWREKAREEEKEEEEEEEEEEGEGEEREGEEGEDEMGEEAEDDEKAAACLPVLCIGLSSLPIWFGV</sequence>
<feature type="compositionally biased region" description="Acidic residues" evidence="1">
    <location>
        <begin position="54"/>
        <end position="70"/>
    </location>
</feature>
<dbReference type="EMBL" id="CDMZ01005821">
    <property type="protein sequence ID" value="CEM54831.1"/>
    <property type="molecule type" value="Genomic_DNA"/>
</dbReference>
<evidence type="ECO:0000313" key="2">
    <source>
        <dbReference type="EMBL" id="CEM54831.1"/>
    </source>
</evidence>
<dbReference type="AlphaFoldDB" id="A0A0G4IC99"/>
<feature type="compositionally biased region" description="Acidic residues" evidence="1">
    <location>
        <begin position="79"/>
        <end position="113"/>
    </location>
</feature>
<organism evidence="2">
    <name type="scientific">Chromera velia CCMP2878</name>
    <dbReference type="NCBI Taxonomy" id="1169474"/>
    <lineage>
        <taxon>Eukaryota</taxon>
        <taxon>Sar</taxon>
        <taxon>Alveolata</taxon>
        <taxon>Colpodellida</taxon>
        <taxon>Chromeraceae</taxon>
        <taxon>Chromera</taxon>
    </lineage>
</organism>